<dbReference type="InterPro" id="IPR027417">
    <property type="entry name" value="P-loop_NTPase"/>
</dbReference>
<dbReference type="SUPFAM" id="SSF52540">
    <property type="entry name" value="P-loop containing nucleoside triphosphate hydrolases"/>
    <property type="match status" value="1"/>
</dbReference>
<sequence length="440" mass="51453">MSSLYNGTRLSLQRGRHIMLRRFYTQNSLKNTNIGKDFFTKNSQKNTIMGKKFYTQNHKRNITQFDLLYLYSVFVVSCCLFSSDTIRTYIKHIPEYFSKVSLKNENMAIIDQQDHKTIANLIADRHKPAESYYLLIGPYGIGKTVLVTLAKERAGKGVLYVDAPNEEAFSTNLSQEIKNLKWSVHDRYYWNGWFNEFEKIAEKIRRKENYTPLLIIDNVKISKENFSYSNMIRKIQHSAKDASKHGNYNVMFIANDLKTLEFLLDDPAESNMEIIFLGDLNKDVALSYLQNHEVDKNTAEKIYEIFGGRIIDLNHVAKCYERNKENENFLNDYVDIKSNSIIYKLDKCFVNDKFQSKVLNFLYNHSDRPFKRSGFKFSDSRWDFTDDELYDKLVYKNIISMSKNLENTFGSPFTRYVFKNLYNQKGGSKTSGGIIETCSN</sequence>
<protein>
    <recommendedName>
        <fullName evidence="3">ATPase domain-containing protein</fullName>
    </recommendedName>
</protein>
<comment type="caution">
    <text evidence="1">The sequence shown here is derived from an EMBL/GenBank/DDBJ whole genome shotgun (WGS) entry which is preliminary data.</text>
</comment>
<organism evidence="1 2">
    <name type="scientific">Glomus cerebriforme</name>
    <dbReference type="NCBI Taxonomy" id="658196"/>
    <lineage>
        <taxon>Eukaryota</taxon>
        <taxon>Fungi</taxon>
        <taxon>Fungi incertae sedis</taxon>
        <taxon>Mucoromycota</taxon>
        <taxon>Glomeromycotina</taxon>
        <taxon>Glomeromycetes</taxon>
        <taxon>Glomerales</taxon>
        <taxon>Glomeraceae</taxon>
        <taxon>Glomus</taxon>
    </lineage>
</organism>
<dbReference type="AlphaFoldDB" id="A0A397SD77"/>
<dbReference type="EMBL" id="QKYT01000531">
    <property type="protein sequence ID" value="RIA83938.1"/>
    <property type="molecule type" value="Genomic_DNA"/>
</dbReference>
<evidence type="ECO:0008006" key="3">
    <source>
        <dbReference type="Google" id="ProtNLM"/>
    </source>
</evidence>
<gene>
    <name evidence="1" type="ORF">C1645_833027</name>
</gene>
<proteinExistence type="predicted"/>
<reference evidence="1 2" key="1">
    <citation type="submission" date="2018-06" db="EMBL/GenBank/DDBJ databases">
        <title>Comparative genomics reveals the genomic features of Rhizophagus irregularis, R. cerebriforme, R. diaphanum and Gigaspora rosea, and their symbiotic lifestyle signature.</title>
        <authorList>
            <person name="Morin E."/>
            <person name="San Clemente H."/>
            <person name="Chen E.C.H."/>
            <person name="De La Providencia I."/>
            <person name="Hainaut M."/>
            <person name="Kuo A."/>
            <person name="Kohler A."/>
            <person name="Murat C."/>
            <person name="Tang N."/>
            <person name="Roy S."/>
            <person name="Loubradou J."/>
            <person name="Henrissat B."/>
            <person name="Grigoriev I.V."/>
            <person name="Corradi N."/>
            <person name="Roux C."/>
            <person name="Martin F.M."/>
        </authorList>
    </citation>
    <scope>NUCLEOTIDE SEQUENCE [LARGE SCALE GENOMIC DNA]</scope>
    <source>
        <strain evidence="1 2">DAOM 227022</strain>
    </source>
</reference>
<name>A0A397SD77_9GLOM</name>
<dbReference type="OrthoDB" id="2343598at2759"/>
<evidence type="ECO:0000313" key="2">
    <source>
        <dbReference type="Proteomes" id="UP000265703"/>
    </source>
</evidence>
<dbReference type="Proteomes" id="UP000265703">
    <property type="component" value="Unassembled WGS sequence"/>
</dbReference>
<dbReference type="PANTHER" id="PTHR36168">
    <property type="entry name" value="CHROMOSOME 1, WHOLE GENOME SHOTGUN SEQUENCE"/>
    <property type="match status" value="1"/>
</dbReference>
<evidence type="ECO:0000313" key="1">
    <source>
        <dbReference type="EMBL" id="RIA83938.1"/>
    </source>
</evidence>
<dbReference type="Gene3D" id="3.40.50.300">
    <property type="entry name" value="P-loop containing nucleotide triphosphate hydrolases"/>
    <property type="match status" value="1"/>
</dbReference>
<dbReference type="PANTHER" id="PTHR36168:SF1">
    <property type="entry name" value="ORC1-LIKE AAA ATPASE DOMAIN-CONTAINING PROTEIN"/>
    <property type="match status" value="1"/>
</dbReference>
<accession>A0A397SD77</accession>
<keyword evidence="2" id="KW-1185">Reference proteome</keyword>